<dbReference type="InterPro" id="IPR051549">
    <property type="entry name" value="PEP_Utilizing_Enz"/>
</dbReference>
<dbReference type="Pfam" id="PF00391">
    <property type="entry name" value="PEP-utilizers"/>
    <property type="match status" value="1"/>
</dbReference>
<keyword evidence="3" id="KW-1185">Reference proteome</keyword>
<dbReference type="GO" id="GO:0016772">
    <property type="term" value="F:transferase activity, transferring phosphorus-containing groups"/>
    <property type="evidence" value="ECO:0007669"/>
    <property type="project" value="InterPro"/>
</dbReference>
<dbReference type="EMBL" id="BPLR01013312">
    <property type="protein sequence ID" value="GIY60329.1"/>
    <property type="molecule type" value="Genomic_DNA"/>
</dbReference>
<proteinExistence type="predicted"/>
<accession>A0AAV4URI2</accession>
<comment type="caution">
    <text evidence="2">The sequence shown here is derived from an EMBL/GenBank/DDBJ whole genome shotgun (WGS) entry which is preliminary data.</text>
</comment>
<evidence type="ECO:0000313" key="3">
    <source>
        <dbReference type="Proteomes" id="UP001054945"/>
    </source>
</evidence>
<dbReference type="Gene3D" id="3.50.30.10">
    <property type="entry name" value="Phosphohistidine domain"/>
    <property type="match status" value="1"/>
</dbReference>
<feature type="domain" description="PEP-utilising enzyme mobile" evidence="1">
    <location>
        <begin position="41"/>
        <end position="75"/>
    </location>
</feature>
<dbReference type="InterPro" id="IPR008279">
    <property type="entry name" value="PEP-util_enz_mobile_dom"/>
</dbReference>
<dbReference type="PANTHER" id="PTHR43615">
    <property type="entry name" value="PHOSPHOENOLPYRUVATE SYNTHASE-RELATED"/>
    <property type="match status" value="1"/>
</dbReference>
<dbReference type="Proteomes" id="UP001054945">
    <property type="component" value="Unassembled WGS sequence"/>
</dbReference>
<organism evidence="2 3">
    <name type="scientific">Caerostris extrusa</name>
    <name type="common">Bark spider</name>
    <name type="synonym">Caerostris bankana</name>
    <dbReference type="NCBI Taxonomy" id="172846"/>
    <lineage>
        <taxon>Eukaryota</taxon>
        <taxon>Metazoa</taxon>
        <taxon>Ecdysozoa</taxon>
        <taxon>Arthropoda</taxon>
        <taxon>Chelicerata</taxon>
        <taxon>Arachnida</taxon>
        <taxon>Araneae</taxon>
        <taxon>Araneomorphae</taxon>
        <taxon>Entelegynae</taxon>
        <taxon>Araneoidea</taxon>
        <taxon>Araneidae</taxon>
        <taxon>Caerostris</taxon>
    </lineage>
</organism>
<protein>
    <submittedName>
        <fullName evidence="2">Prodigiosin synthesizing transferase PigC</fullName>
    </submittedName>
</protein>
<evidence type="ECO:0000313" key="2">
    <source>
        <dbReference type="EMBL" id="GIY60329.1"/>
    </source>
</evidence>
<evidence type="ECO:0000259" key="1">
    <source>
        <dbReference type="Pfam" id="PF00391"/>
    </source>
</evidence>
<sequence>MSTNSQRLSERSTKTSIPVSRGIAKGYTRIAATLEEASSLQRGEILITHTTDIGWTPYFSIISGVVTELGGLISHGK</sequence>
<gene>
    <name evidence="2" type="primary">pigC_0</name>
    <name evidence="2" type="ORF">CEXT_157981</name>
</gene>
<keyword evidence="2" id="KW-0808">Transferase</keyword>
<name>A0AAV4URI2_CAEEX</name>
<dbReference type="InterPro" id="IPR036637">
    <property type="entry name" value="Phosphohistidine_dom_sf"/>
</dbReference>
<dbReference type="SUPFAM" id="SSF52009">
    <property type="entry name" value="Phosphohistidine domain"/>
    <property type="match status" value="1"/>
</dbReference>
<reference evidence="2 3" key="1">
    <citation type="submission" date="2021-06" db="EMBL/GenBank/DDBJ databases">
        <title>Caerostris extrusa draft genome.</title>
        <authorList>
            <person name="Kono N."/>
            <person name="Arakawa K."/>
        </authorList>
    </citation>
    <scope>NUCLEOTIDE SEQUENCE [LARGE SCALE GENOMIC DNA]</scope>
</reference>
<dbReference type="PANTHER" id="PTHR43615:SF1">
    <property type="entry name" value="PPDK_N DOMAIN-CONTAINING PROTEIN"/>
    <property type="match status" value="1"/>
</dbReference>
<dbReference type="AlphaFoldDB" id="A0AAV4URI2"/>